<gene>
    <name evidence="1" type="ORF">IW252_002230</name>
</gene>
<organism evidence="1 2">
    <name type="scientific">Zhihengliuella flava</name>
    <dbReference type="NCBI Taxonomy" id="1285193"/>
    <lineage>
        <taxon>Bacteria</taxon>
        <taxon>Bacillati</taxon>
        <taxon>Actinomycetota</taxon>
        <taxon>Actinomycetes</taxon>
        <taxon>Micrococcales</taxon>
        <taxon>Micrococcaceae</taxon>
        <taxon>Zhihengliuella</taxon>
    </lineage>
</organism>
<reference evidence="1" key="1">
    <citation type="submission" date="2020-11" db="EMBL/GenBank/DDBJ databases">
        <title>Sequencing the genomes of 1000 actinobacteria strains.</title>
        <authorList>
            <person name="Klenk H.-P."/>
        </authorList>
    </citation>
    <scope>NUCLEOTIDE SEQUENCE</scope>
    <source>
        <strain evidence="1">DSM 26152</strain>
    </source>
</reference>
<comment type="caution">
    <text evidence="1">The sequence shown here is derived from an EMBL/GenBank/DDBJ whole genome shotgun (WGS) entry which is preliminary data.</text>
</comment>
<dbReference type="AlphaFoldDB" id="A0A931DET4"/>
<dbReference type="Proteomes" id="UP000625033">
    <property type="component" value="Unassembled WGS sequence"/>
</dbReference>
<keyword evidence="2" id="KW-1185">Reference proteome</keyword>
<evidence type="ECO:0000313" key="2">
    <source>
        <dbReference type="Proteomes" id="UP000625033"/>
    </source>
</evidence>
<proteinExistence type="predicted"/>
<accession>A0A931DET4</accession>
<dbReference type="Gene3D" id="3.40.1000.10">
    <property type="entry name" value="Mog1/PsbP, alpha/beta/alpha sandwich"/>
    <property type="match status" value="1"/>
</dbReference>
<dbReference type="EMBL" id="JADOTZ010000001">
    <property type="protein sequence ID" value="MBG6085463.1"/>
    <property type="molecule type" value="Genomic_DNA"/>
</dbReference>
<evidence type="ECO:0000313" key="1">
    <source>
        <dbReference type="EMBL" id="MBG6085463.1"/>
    </source>
</evidence>
<dbReference type="RefSeq" id="WP_196836646.1">
    <property type="nucleotide sequence ID" value="NZ_JADOTZ010000001.1"/>
</dbReference>
<protein>
    <submittedName>
        <fullName evidence="1">Uncharacterized protein</fullName>
    </submittedName>
</protein>
<name>A0A931DET4_9MICC</name>
<sequence length="447" mass="48022">MSVQNELPTGWSRRDFGALHVALPEAWVAVEARGATAAFAHPEVPGLEFRPNVVFRETSYASSLAALSAYSLATSRALFNECHFISHDEVDVDGSEARRQRFTYAGGGMSLVVERFLVVRGGYALEVTTTSPIRLAYEVFEGNAFMLGTLAWDRQGGPHGPGPADADPRTGVREPTYDAWLTELAGHPVEDLSKLPAVQVFASEGPLVDEETSEFLLQQRSRHRLGRFDLLSHRNAVGQLSAAGLMDTEGRFEPTLEMMFDTLRQPEFAISVDGRHGGVNTQLRIFAGAGRAFVLAGAPASELVHGAGAGERTREGYGRLDLIQTEAIPGLIAAWAGVGPAWSVAGNVTGLAAGEFMRGCDGLLSSPPEADAASRRLFEQPWFAWNFEIEGTEFKRSWLNAGSAGHYAVGALENGGTELSPVPSAQVWDVLLQEIGAATIARPASEN</sequence>